<dbReference type="Pfam" id="PF00258">
    <property type="entry name" value="Flavodoxin_1"/>
    <property type="match status" value="1"/>
</dbReference>
<dbReference type="InterPro" id="IPR001709">
    <property type="entry name" value="Flavoprot_Pyr_Nucl_cyt_Rdtase"/>
</dbReference>
<dbReference type="InterPro" id="IPR017938">
    <property type="entry name" value="Riboflavin_synthase-like_b-brl"/>
</dbReference>
<dbReference type="SUPFAM" id="SSF52343">
    <property type="entry name" value="Ferredoxin reductase-like, C-terminal NADP-linked domain"/>
    <property type="match status" value="1"/>
</dbReference>
<sequence>MTLSLWRYAHLALAIISSLFLCLLSITGVILAVDAVVEKTPGYRVENFDTLNLAQVVPRLREVYPDIIELVVDHNGFVRIDALDEEGNSVNGFVDPNTGKILGYVKPKSAFIQWVTALHRSLFLHETGRVIVGITSFLLLLITCSGFVLIVKRQQGLRQFFAKINKDSFSQYFHVTTGRWSLLPLLLISITGTYLFMARMDFFSRDAFTVESESAAKASAEELPLDRFLVFKNTGLADLEKLEFPFMEGDPEEFFVLKHRKGEQKINQLTGEVFSETRSPYSVVLEKLSLDLHTGRISIWLAVLLGLASLNILFFIYTGFAITYRRTRTRIKNVYKAEQADIVLLVGSENGSTLFFANQVHKQLLQDGKRAFLAEMNAYRVFPQAEQLLLFTATFGMGDAPTNAHKFLSLLAAHPQQHPIQFSVVGFGSRSYSNFCGYAKQVDTVLAEQVWAERQLPLYCVNDRSPDEFVRWVHAWSAENLLALATAPTLYSPKILGLKTLKVIDKTEVSTDNLTFKISLKVRARTSFQSGDLLAIYPTNDSVERFYSIGKRNGHVQLMVKLHEQGLGSSYLYRLQVGDEIRARLMANPHFHFPKKARKVLMIANGTGIAPFLGMISSNASHTAIHLYAGFRYKNSLSDQYQQFADEAIAKGRLQSFDMAFSREEPAQYVMDLIRRDADFVVDLLRGQGVLMICGALAMQKDVEDLIDQVISVRGGQSLAHYKENGQVLTDCY</sequence>
<dbReference type="PROSITE" id="PS50902">
    <property type="entry name" value="FLAVODOXIN_LIKE"/>
    <property type="match status" value="1"/>
</dbReference>
<dbReference type="PROSITE" id="PS51384">
    <property type="entry name" value="FAD_FR"/>
    <property type="match status" value="1"/>
</dbReference>
<dbReference type="Pfam" id="PF00970">
    <property type="entry name" value="FAD_binding_6"/>
    <property type="match status" value="1"/>
</dbReference>
<dbReference type="PANTHER" id="PTHR19384">
    <property type="entry name" value="NITRIC OXIDE SYNTHASE-RELATED"/>
    <property type="match status" value="1"/>
</dbReference>
<dbReference type="InterPro" id="IPR008333">
    <property type="entry name" value="Cbr1-like_FAD-bd_dom"/>
</dbReference>
<protein>
    <recommendedName>
        <fullName evidence="2">NADPH--hemoprotein reductase</fullName>
        <ecNumber evidence="2">1.6.2.4</ecNumber>
    </recommendedName>
</protein>
<feature type="transmembrane region" description="Helical" evidence="3">
    <location>
        <begin position="130"/>
        <end position="151"/>
    </location>
</feature>
<evidence type="ECO:0000256" key="2">
    <source>
        <dbReference type="ARBA" id="ARBA00023797"/>
    </source>
</evidence>
<reference evidence="7" key="1">
    <citation type="journal article" date="2019" name="Int. J. Syst. Evol. Microbiol.">
        <title>The Global Catalogue of Microorganisms (GCM) 10K type strain sequencing project: providing services to taxonomists for standard genome sequencing and annotation.</title>
        <authorList>
            <consortium name="The Broad Institute Genomics Platform"/>
            <consortium name="The Broad Institute Genome Sequencing Center for Infectious Disease"/>
            <person name="Wu L."/>
            <person name="Ma J."/>
        </authorList>
    </citation>
    <scope>NUCLEOTIDE SEQUENCE [LARGE SCALE GENOMIC DNA]</scope>
    <source>
        <strain evidence="7">KCTC 22814</strain>
    </source>
</reference>
<dbReference type="EMBL" id="JBHUPB010000003">
    <property type="protein sequence ID" value="MFD2966107.1"/>
    <property type="molecule type" value="Genomic_DNA"/>
</dbReference>
<evidence type="ECO:0000256" key="1">
    <source>
        <dbReference type="ARBA" id="ARBA00022630"/>
    </source>
</evidence>
<accession>A0ABW6BAV3</accession>
<dbReference type="InterPro" id="IPR005625">
    <property type="entry name" value="PepSY-ass_TM"/>
</dbReference>
<comment type="caution">
    <text evidence="6">The sequence shown here is derived from an EMBL/GenBank/DDBJ whole genome shotgun (WGS) entry which is preliminary data.</text>
</comment>
<dbReference type="Pfam" id="PF00175">
    <property type="entry name" value="NAD_binding_1"/>
    <property type="match status" value="1"/>
</dbReference>
<evidence type="ECO:0000259" key="4">
    <source>
        <dbReference type="PROSITE" id="PS50902"/>
    </source>
</evidence>
<evidence type="ECO:0000259" key="5">
    <source>
        <dbReference type="PROSITE" id="PS51384"/>
    </source>
</evidence>
<dbReference type="SUPFAM" id="SSF63380">
    <property type="entry name" value="Riboflavin synthase domain-like"/>
    <property type="match status" value="1"/>
</dbReference>
<name>A0ABW6BAV3_9SPHI</name>
<dbReference type="PANTHER" id="PTHR19384:SF17">
    <property type="entry name" value="NADPH--CYTOCHROME P450 REDUCTASE"/>
    <property type="match status" value="1"/>
</dbReference>
<dbReference type="InterPro" id="IPR017927">
    <property type="entry name" value="FAD-bd_FR_type"/>
</dbReference>
<evidence type="ECO:0000313" key="7">
    <source>
        <dbReference type="Proteomes" id="UP001597525"/>
    </source>
</evidence>
<dbReference type="InterPro" id="IPR008254">
    <property type="entry name" value="Flavodoxin/NO_synth"/>
</dbReference>
<dbReference type="Gene3D" id="3.40.50.360">
    <property type="match status" value="1"/>
</dbReference>
<dbReference type="Gene3D" id="3.40.50.80">
    <property type="entry name" value="Nucleotide-binding domain of ferredoxin-NADP reductase (FNR) module"/>
    <property type="match status" value="1"/>
</dbReference>
<evidence type="ECO:0000256" key="3">
    <source>
        <dbReference type="SAM" id="Phobius"/>
    </source>
</evidence>
<dbReference type="Proteomes" id="UP001597525">
    <property type="component" value="Unassembled WGS sequence"/>
</dbReference>
<dbReference type="EC" id="1.6.2.4" evidence="2"/>
<dbReference type="InterPro" id="IPR029039">
    <property type="entry name" value="Flavoprotein-like_sf"/>
</dbReference>
<dbReference type="InterPro" id="IPR001433">
    <property type="entry name" value="OxRdtase_FAD/NAD-bd"/>
</dbReference>
<dbReference type="Pfam" id="PF03929">
    <property type="entry name" value="PepSY_TM"/>
    <property type="match status" value="1"/>
</dbReference>
<proteinExistence type="predicted"/>
<keyword evidence="3" id="KW-0812">Transmembrane</keyword>
<feature type="transmembrane region" description="Helical" evidence="3">
    <location>
        <begin position="297"/>
        <end position="322"/>
    </location>
</feature>
<keyword evidence="3" id="KW-0472">Membrane</keyword>
<dbReference type="Gene3D" id="2.40.30.10">
    <property type="entry name" value="Translation factors"/>
    <property type="match status" value="1"/>
</dbReference>
<dbReference type="SUPFAM" id="SSF52218">
    <property type="entry name" value="Flavoproteins"/>
    <property type="match status" value="1"/>
</dbReference>
<evidence type="ECO:0000313" key="6">
    <source>
        <dbReference type="EMBL" id="MFD2966107.1"/>
    </source>
</evidence>
<feature type="domain" description="FAD-binding FR-type" evidence="5">
    <location>
        <begin position="496"/>
        <end position="594"/>
    </location>
</feature>
<keyword evidence="1" id="KW-0285">Flavoprotein</keyword>
<feature type="domain" description="Flavodoxin-like" evidence="4">
    <location>
        <begin position="342"/>
        <end position="481"/>
    </location>
</feature>
<gene>
    <name evidence="6" type="ORF">ACFS7Y_01850</name>
</gene>
<keyword evidence="3" id="KW-1133">Transmembrane helix</keyword>
<feature type="transmembrane region" description="Helical" evidence="3">
    <location>
        <begin position="172"/>
        <end position="196"/>
    </location>
</feature>
<keyword evidence="7" id="KW-1185">Reference proteome</keyword>
<organism evidence="6 7">
    <name type="scientific">Sphingobacterium bambusae</name>
    <dbReference type="NCBI Taxonomy" id="662858"/>
    <lineage>
        <taxon>Bacteria</taxon>
        <taxon>Pseudomonadati</taxon>
        <taxon>Bacteroidota</taxon>
        <taxon>Sphingobacteriia</taxon>
        <taxon>Sphingobacteriales</taxon>
        <taxon>Sphingobacteriaceae</taxon>
        <taxon>Sphingobacterium</taxon>
    </lineage>
</organism>
<dbReference type="InterPro" id="IPR039261">
    <property type="entry name" value="FNR_nucleotide-bd"/>
</dbReference>
<dbReference type="RefSeq" id="WP_320183899.1">
    <property type="nucleotide sequence ID" value="NZ_CP138332.1"/>
</dbReference>
<dbReference type="PRINTS" id="PR00371">
    <property type="entry name" value="FPNCR"/>
</dbReference>